<dbReference type="RefSeq" id="WP_166694299.1">
    <property type="nucleotide sequence ID" value="NZ_WAEL01000015.1"/>
</dbReference>
<comment type="caution">
    <text evidence="1">The sequence shown here is derived from an EMBL/GenBank/DDBJ whole genome shotgun (WGS) entry which is preliminary data.</text>
</comment>
<name>A0ABX0QNQ4_9BACT</name>
<proteinExistence type="predicted"/>
<protein>
    <recommendedName>
        <fullName evidence="3">DUF1320 domain-containing protein</fullName>
    </recommendedName>
</protein>
<evidence type="ECO:0008006" key="3">
    <source>
        <dbReference type="Google" id="ProtNLM"/>
    </source>
</evidence>
<reference evidence="2" key="1">
    <citation type="submission" date="2019-09" db="EMBL/GenBank/DDBJ databases">
        <authorList>
            <person name="Jung D.-H."/>
        </authorList>
    </citation>
    <scope>NUCLEOTIDE SEQUENCE [LARGE SCALE GENOMIC DNA]</scope>
    <source>
        <strain evidence="2">JA-25</strain>
    </source>
</reference>
<keyword evidence="2" id="KW-1185">Reference proteome</keyword>
<accession>A0ABX0QNQ4</accession>
<evidence type="ECO:0000313" key="2">
    <source>
        <dbReference type="Proteomes" id="UP000606008"/>
    </source>
</evidence>
<dbReference type="EMBL" id="WAEL01000015">
    <property type="protein sequence ID" value="NID13786.1"/>
    <property type="molecule type" value="Genomic_DNA"/>
</dbReference>
<sequence length="129" mass="14564">MEEVGEDKEIIEAARNTLTTTPLLVWEALDEQLESGRKDNYTSLLTGGLAVVYKTDNSVQKRREARRMARATVLALLDVIRTLSDQGELPLGAVLENDRLPLQRTPQIGAGWYGMAVEFHWRIPIPTRF</sequence>
<reference evidence="2" key="2">
    <citation type="submission" date="2023-07" db="EMBL/GenBank/DDBJ databases">
        <authorList>
            <person name="Jung D.-H."/>
        </authorList>
    </citation>
    <scope>NUCLEOTIDE SEQUENCE [LARGE SCALE GENOMIC DNA]</scope>
    <source>
        <strain evidence="2">JA-25</strain>
    </source>
</reference>
<gene>
    <name evidence="1" type="ORF">F7231_26695</name>
</gene>
<dbReference type="Proteomes" id="UP000606008">
    <property type="component" value="Unassembled WGS sequence"/>
</dbReference>
<evidence type="ECO:0000313" key="1">
    <source>
        <dbReference type="EMBL" id="NID13786.1"/>
    </source>
</evidence>
<organism evidence="1 2">
    <name type="scientific">Fibrivirga algicola</name>
    <dbReference type="NCBI Taxonomy" id="2950420"/>
    <lineage>
        <taxon>Bacteria</taxon>
        <taxon>Pseudomonadati</taxon>
        <taxon>Bacteroidota</taxon>
        <taxon>Cytophagia</taxon>
        <taxon>Cytophagales</taxon>
        <taxon>Spirosomataceae</taxon>
        <taxon>Fibrivirga</taxon>
    </lineage>
</organism>